<evidence type="ECO:0000256" key="1">
    <source>
        <dbReference type="SAM" id="MobiDB-lite"/>
    </source>
</evidence>
<dbReference type="GeneID" id="77731613"/>
<evidence type="ECO:0000313" key="3">
    <source>
        <dbReference type="Proteomes" id="UP001164286"/>
    </source>
</evidence>
<feature type="compositionally biased region" description="Low complexity" evidence="1">
    <location>
        <begin position="67"/>
        <end position="77"/>
    </location>
</feature>
<feature type="compositionally biased region" description="Polar residues" evidence="1">
    <location>
        <begin position="92"/>
        <end position="104"/>
    </location>
</feature>
<dbReference type="InterPro" id="IPR038910">
    <property type="entry name" value="Hua1-like"/>
</dbReference>
<dbReference type="Proteomes" id="UP001164286">
    <property type="component" value="Unassembled WGS sequence"/>
</dbReference>
<evidence type="ECO:0000313" key="2">
    <source>
        <dbReference type="EMBL" id="KAI9637487.1"/>
    </source>
</evidence>
<gene>
    <name evidence="2" type="ORF">MKK02DRAFT_43411</name>
</gene>
<reference evidence="2" key="1">
    <citation type="journal article" date="2022" name="G3 (Bethesda)">
        <title>High quality genome of the basidiomycete yeast Dioszegia hungarica PDD-24b-2 isolated from cloud water.</title>
        <authorList>
            <person name="Jarrige D."/>
            <person name="Haridas S."/>
            <person name="Bleykasten-Grosshans C."/>
            <person name="Joly M."/>
            <person name="Nadalig T."/>
            <person name="Sancelme M."/>
            <person name="Vuilleumier S."/>
            <person name="Grigoriev I.V."/>
            <person name="Amato P."/>
            <person name="Bringel F."/>
        </authorList>
    </citation>
    <scope>NUCLEOTIDE SEQUENCE</scope>
    <source>
        <strain evidence="2">PDD-24b-2</strain>
    </source>
</reference>
<dbReference type="GO" id="GO:0005737">
    <property type="term" value="C:cytoplasm"/>
    <property type="evidence" value="ECO:0007669"/>
    <property type="project" value="TreeGrafter"/>
</dbReference>
<proteinExistence type="predicted"/>
<organism evidence="2 3">
    <name type="scientific">Dioszegia hungarica</name>
    <dbReference type="NCBI Taxonomy" id="4972"/>
    <lineage>
        <taxon>Eukaryota</taxon>
        <taxon>Fungi</taxon>
        <taxon>Dikarya</taxon>
        <taxon>Basidiomycota</taxon>
        <taxon>Agaricomycotina</taxon>
        <taxon>Tremellomycetes</taxon>
        <taxon>Tremellales</taxon>
        <taxon>Bulleribasidiaceae</taxon>
        <taxon>Dioszegia</taxon>
    </lineage>
</organism>
<keyword evidence="3" id="KW-1185">Reference proteome</keyword>
<feature type="compositionally biased region" description="Polar residues" evidence="1">
    <location>
        <begin position="140"/>
        <end position="149"/>
    </location>
</feature>
<feature type="region of interest" description="Disordered" evidence="1">
    <location>
        <begin position="1"/>
        <end position="180"/>
    </location>
</feature>
<dbReference type="AlphaFoldDB" id="A0AA38HA96"/>
<accession>A0AA38HA96</accession>
<dbReference type="EMBL" id="JAKWFO010000004">
    <property type="protein sequence ID" value="KAI9637487.1"/>
    <property type="molecule type" value="Genomic_DNA"/>
</dbReference>
<dbReference type="PANTHER" id="PTHR28031:SF1">
    <property type="entry name" value="PROLINE-RICH PROTEIN HUA1"/>
    <property type="match status" value="1"/>
</dbReference>
<name>A0AA38HA96_9TREE</name>
<comment type="caution">
    <text evidence="2">The sequence shown here is derived from an EMBL/GenBank/DDBJ whole genome shotgun (WGS) entry which is preliminary data.</text>
</comment>
<dbReference type="PANTHER" id="PTHR28031">
    <property type="entry name" value="PROLINE-RICH PROTEIN HUA1"/>
    <property type="match status" value="1"/>
</dbReference>
<dbReference type="RefSeq" id="XP_052947264.1">
    <property type="nucleotide sequence ID" value="XM_053092408.1"/>
</dbReference>
<feature type="compositionally biased region" description="Low complexity" evidence="1">
    <location>
        <begin position="20"/>
        <end position="49"/>
    </location>
</feature>
<feature type="compositionally biased region" description="Pro residues" evidence="1">
    <location>
        <begin position="126"/>
        <end position="138"/>
    </location>
</feature>
<sequence>MGIASKMAALAGPSQPPPASSSSNPFSDTGPTSTSSSTTAQAPHHQTTADPFQSDIPDEAPPAYTPAAASGDAHLAAGPNRMDFSGPPPMSQSPAPNRLENQITGVGVGYGPRRDHAGGGGFGSPSGPPPAPTMPPKHPTQNYAQSPSGGHSRPPLPMAGGAGPSSQDVTPTEVATPGRPLLRNGQLLVYPKGFMCHKCDNTGYKNFDPSNPHDTDWRKYGKRYTGALATSYTQSFDPRANPSTQSAQNFQRPLPHLGGPGQQALWHPQGHGVWDHPGNHRPPPPPMQQHGSFGPGPMMHGPPPPPPVIMNGGGWVPANAMVVHPGDPRLGGMICRRCGGDGREQDWLGFDSGKCWQCRGVGRVF</sequence>
<protein>
    <submittedName>
        <fullName evidence="2">Uncharacterized protein</fullName>
    </submittedName>
</protein>